<dbReference type="InterPro" id="IPR012340">
    <property type="entry name" value="NA-bd_OB-fold"/>
</dbReference>
<proteinExistence type="predicted"/>
<evidence type="ECO:0000259" key="2">
    <source>
        <dbReference type="Pfam" id="PF12172"/>
    </source>
</evidence>
<name>A0A381NST6_9ZZZZ</name>
<dbReference type="Pfam" id="PF01796">
    <property type="entry name" value="OB_ChsH2_C"/>
    <property type="match status" value="1"/>
</dbReference>
<organism evidence="3">
    <name type="scientific">marine metagenome</name>
    <dbReference type="NCBI Taxonomy" id="408172"/>
    <lineage>
        <taxon>unclassified sequences</taxon>
        <taxon>metagenomes</taxon>
        <taxon>ecological metagenomes</taxon>
    </lineage>
</organism>
<dbReference type="PANTHER" id="PTHR34075:SF5">
    <property type="entry name" value="BLR3430 PROTEIN"/>
    <property type="match status" value="1"/>
</dbReference>
<protein>
    <recommendedName>
        <fullName evidence="4">DUF35 domain-containing protein</fullName>
    </recommendedName>
</protein>
<dbReference type="InterPro" id="IPR022002">
    <property type="entry name" value="ChsH2_Znr"/>
</dbReference>
<dbReference type="SUPFAM" id="SSF50249">
    <property type="entry name" value="Nucleic acid-binding proteins"/>
    <property type="match status" value="1"/>
</dbReference>
<dbReference type="PANTHER" id="PTHR34075">
    <property type="entry name" value="BLR3430 PROTEIN"/>
    <property type="match status" value="1"/>
</dbReference>
<dbReference type="InterPro" id="IPR002878">
    <property type="entry name" value="ChsH2_C"/>
</dbReference>
<gene>
    <name evidence="3" type="ORF">METZ01_LOCUS10213</name>
</gene>
<dbReference type="Gene3D" id="6.10.30.10">
    <property type="match status" value="1"/>
</dbReference>
<feature type="domain" description="ChsH2 rubredoxin-like zinc ribbon" evidence="2">
    <location>
        <begin position="18"/>
        <end position="50"/>
    </location>
</feature>
<reference evidence="3" key="1">
    <citation type="submission" date="2018-05" db="EMBL/GenBank/DDBJ databases">
        <authorList>
            <person name="Lanie J.A."/>
            <person name="Ng W.-L."/>
            <person name="Kazmierczak K.M."/>
            <person name="Andrzejewski T.M."/>
            <person name="Davidsen T.M."/>
            <person name="Wayne K.J."/>
            <person name="Tettelin H."/>
            <person name="Glass J.I."/>
            <person name="Rusch D."/>
            <person name="Podicherti R."/>
            <person name="Tsui H.-C.T."/>
            <person name="Winkler M.E."/>
        </authorList>
    </citation>
    <scope>NUCLEOTIDE SEQUENCE</scope>
</reference>
<dbReference type="AlphaFoldDB" id="A0A381NST6"/>
<accession>A0A381NST6</accession>
<sequence>MDLVKPIPRPSSTTRPFWDGLNERKVQIQRCDACDSWVFYPRTRCPSCLGNQLVWHEVSGRGVLYTYTLARQPTAPHFADETPQQLAVVELDEGVRMTSTLVNVEPSDIVIGMRLRPYFDQVSDAITLLRYQPG</sequence>
<dbReference type="InterPro" id="IPR052513">
    <property type="entry name" value="Thioester_dehydratase-like"/>
</dbReference>
<evidence type="ECO:0000313" key="3">
    <source>
        <dbReference type="EMBL" id="SUZ57359.1"/>
    </source>
</evidence>
<evidence type="ECO:0000259" key="1">
    <source>
        <dbReference type="Pfam" id="PF01796"/>
    </source>
</evidence>
<dbReference type="Pfam" id="PF12172">
    <property type="entry name" value="zf-ChsH2"/>
    <property type="match status" value="1"/>
</dbReference>
<evidence type="ECO:0008006" key="4">
    <source>
        <dbReference type="Google" id="ProtNLM"/>
    </source>
</evidence>
<feature type="domain" description="ChsH2 C-terminal OB-fold" evidence="1">
    <location>
        <begin position="55"/>
        <end position="119"/>
    </location>
</feature>
<dbReference type="EMBL" id="UINC01000555">
    <property type="protein sequence ID" value="SUZ57359.1"/>
    <property type="molecule type" value="Genomic_DNA"/>
</dbReference>